<keyword evidence="1" id="KW-0472">Membrane</keyword>
<dbReference type="WBParaSite" id="PgR010_g044_t03">
    <property type="protein sequence ID" value="PgR010_g044_t03"/>
    <property type="gene ID" value="PgR010_g044"/>
</dbReference>
<dbReference type="AlphaFoldDB" id="A0A915AJI6"/>
<evidence type="ECO:0000313" key="2">
    <source>
        <dbReference type="Proteomes" id="UP000887569"/>
    </source>
</evidence>
<organism evidence="2 3">
    <name type="scientific">Parascaris univalens</name>
    <name type="common">Nematode worm</name>
    <dbReference type="NCBI Taxonomy" id="6257"/>
    <lineage>
        <taxon>Eukaryota</taxon>
        <taxon>Metazoa</taxon>
        <taxon>Ecdysozoa</taxon>
        <taxon>Nematoda</taxon>
        <taxon>Chromadorea</taxon>
        <taxon>Rhabditida</taxon>
        <taxon>Spirurina</taxon>
        <taxon>Ascaridomorpha</taxon>
        <taxon>Ascaridoidea</taxon>
        <taxon>Ascarididae</taxon>
        <taxon>Parascaris</taxon>
    </lineage>
</organism>
<dbReference type="Proteomes" id="UP000887569">
    <property type="component" value="Unplaced"/>
</dbReference>
<name>A0A915AJI6_PARUN</name>
<sequence length="246" mass="27907">VDTVFNRANPVKWSCRYRVYRKMLQLIFLTALLSNAYAKQLQHSSVERSRDGDILLDMKLQSTMVTNSSSTTNESSHSCPENFKMSISNLPIMYMMGKPTAEYRQGNNQYRKKPNSALKTPTKGYSVAIGLKNALSKEAFRFVHSLQRWINANRLELLVISATMLLITSTIALDCSIYFAAMARSHIKNIEDSLQAFRKDIAATANFKRKLRAAAEKKKNLYLPLAAASLNRNPRVKNKPKVTHEN</sequence>
<evidence type="ECO:0000313" key="3">
    <source>
        <dbReference type="WBParaSite" id="PgR010_g044_t03"/>
    </source>
</evidence>
<keyword evidence="1" id="KW-1133">Transmembrane helix</keyword>
<protein>
    <submittedName>
        <fullName evidence="3">Secreted protein</fullName>
    </submittedName>
</protein>
<keyword evidence="2" id="KW-1185">Reference proteome</keyword>
<reference evidence="3" key="1">
    <citation type="submission" date="2022-11" db="UniProtKB">
        <authorList>
            <consortium name="WormBaseParasite"/>
        </authorList>
    </citation>
    <scope>IDENTIFICATION</scope>
</reference>
<evidence type="ECO:0000256" key="1">
    <source>
        <dbReference type="SAM" id="Phobius"/>
    </source>
</evidence>
<keyword evidence="1" id="KW-0812">Transmembrane</keyword>
<accession>A0A915AJI6</accession>
<proteinExistence type="predicted"/>
<feature type="transmembrane region" description="Helical" evidence="1">
    <location>
        <begin position="157"/>
        <end position="181"/>
    </location>
</feature>